<accession>A0A316X952</accession>
<dbReference type="AlphaFoldDB" id="A0A316X952"/>
<evidence type="ECO:0000256" key="1">
    <source>
        <dbReference type="SAM" id="Phobius"/>
    </source>
</evidence>
<keyword evidence="1" id="KW-1133">Transmembrane helix</keyword>
<protein>
    <submittedName>
        <fullName evidence="2">Uncharacterized protein</fullName>
    </submittedName>
</protein>
<dbReference type="Proteomes" id="UP000236594">
    <property type="component" value="Unassembled WGS sequence"/>
</dbReference>
<evidence type="ECO:0000313" key="3">
    <source>
        <dbReference type="Proteomes" id="UP000236594"/>
    </source>
</evidence>
<keyword evidence="1" id="KW-0472">Membrane</keyword>
<sequence>MDFRFLMISVWYLMSSYLLYFYFLYSNLENKKADNLFRLSAVILSQNFRAHNFPFMRKTLFIGGLNFHLFSFCKNSNFK</sequence>
<name>A0A316X952_9FLAO</name>
<dbReference type="EMBL" id="PPED02000003">
    <property type="protein sequence ID" value="PWN69296.1"/>
    <property type="molecule type" value="Genomic_DNA"/>
</dbReference>
<organism evidence="2 3">
    <name type="scientific">Chryseobacterium phosphatilyticum</name>
    <dbReference type="NCBI Taxonomy" id="475075"/>
    <lineage>
        <taxon>Bacteria</taxon>
        <taxon>Pseudomonadati</taxon>
        <taxon>Bacteroidota</taxon>
        <taxon>Flavobacteriia</taxon>
        <taxon>Flavobacteriales</taxon>
        <taxon>Weeksellaceae</taxon>
        <taxon>Chryseobacterium group</taxon>
        <taxon>Chryseobacterium</taxon>
    </lineage>
</organism>
<proteinExistence type="predicted"/>
<evidence type="ECO:0000313" key="2">
    <source>
        <dbReference type="EMBL" id="PWN69296.1"/>
    </source>
</evidence>
<comment type="caution">
    <text evidence="2">The sequence shown here is derived from an EMBL/GenBank/DDBJ whole genome shotgun (WGS) entry which is preliminary data.</text>
</comment>
<feature type="transmembrane region" description="Helical" evidence="1">
    <location>
        <begin position="6"/>
        <end position="25"/>
    </location>
</feature>
<gene>
    <name evidence="2" type="ORF">C1631_014675</name>
</gene>
<reference evidence="2 3" key="1">
    <citation type="submission" date="2018-04" db="EMBL/GenBank/DDBJ databases">
        <title>Draft Genome Sequence of Phosphate-Solubilizing Chryseobacterium sp. ISE14 that is a Biocontrol and Plant Growth-Promoting Rhizobacterium Isolated from Cucumber.</title>
        <authorList>
            <person name="Jeong J.-J."/>
            <person name="Sang M.K."/>
            <person name="Choi I.-G."/>
            <person name="Kim K.D."/>
        </authorList>
    </citation>
    <scope>NUCLEOTIDE SEQUENCE [LARGE SCALE GENOMIC DNA]</scope>
    <source>
        <strain evidence="2 3">ISE14</strain>
    </source>
</reference>
<keyword evidence="3" id="KW-1185">Reference proteome</keyword>
<keyword evidence="1" id="KW-0812">Transmembrane</keyword>